<dbReference type="AlphaFoldDB" id="A0A8D8EU03"/>
<dbReference type="EMBL" id="HBUE01008572">
    <property type="protein sequence ID" value="CAG6447210.1"/>
    <property type="molecule type" value="Transcribed_RNA"/>
</dbReference>
<dbReference type="EMBL" id="HBUE01008570">
    <property type="protein sequence ID" value="CAG6447202.1"/>
    <property type="molecule type" value="Transcribed_RNA"/>
</dbReference>
<dbReference type="EMBL" id="HBUE01008571">
    <property type="protein sequence ID" value="CAG6447206.1"/>
    <property type="molecule type" value="Transcribed_RNA"/>
</dbReference>
<feature type="region of interest" description="Disordered" evidence="1">
    <location>
        <begin position="73"/>
        <end position="100"/>
    </location>
</feature>
<evidence type="ECO:0000313" key="2">
    <source>
        <dbReference type="EMBL" id="CAG6447206.1"/>
    </source>
</evidence>
<reference evidence="2" key="1">
    <citation type="submission" date="2021-05" db="EMBL/GenBank/DDBJ databases">
        <authorList>
            <person name="Alioto T."/>
            <person name="Alioto T."/>
            <person name="Gomez Garrido J."/>
        </authorList>
    </citation>
    <scope>NUCLEOTIDE SEQUENCE</scope>
</reference>
<accession>A0A8D8EU03</accession>
<sequence length="100" mass="10911">MSGTYNETLCRADSQFLPISSPLPFKMGWPRACERVRFAACPRVTRRSPSSGSRTASRCPLCSGPTCPLSISTRPSSIFPPSQRLTPATTRASPAIQRPR</sequence>
<proteinExistence type="predicted"/>
<name>A0A8D8EU03_CULPI</name>
<protein>
    <submittedName>
        <fullName evidence="2">(northern house mosquito) hypothetical protein</fullName>
    </submittedName>
</protein>
<feature type="compositionally biased region" description="Polar residues" evidence="1">
    <location>
        <begin position="73"/>
        <end position="92"/>
    </location>
</feature>
<organism evidence="2">
    <name type="scientific">Culex pipiens</name>
    <name type="common">House mosquito</name>
    <dbReference type="NCBI Taxonomy" id="7175"/>
    <lineage>
        <taxon>Eukaryota</taxon>
        <taxon>Metazoa</taxon>
        <taxon>Ecdysozoa</taxon>
        <taxon>Arthropoda</taxon>
        <taxon>Hexapoda</taxon>
        <taxon>Insecta</taxon>
        <taxon>Pterygota</taxon>
        <taxon>Neoptera</taxon>
        <taxon>Endopterygota</taxon>
        <taxon>Diptera</taxon>
        <taxon>Nematocera</taxon>
        <taxon>Culicoidea</taxon>
        <taxon>Culicidae</taxon>
        <taxon>Culicinae</taxon>
        <taxon>Culicini</taxon>
        <taxon>Culex</taxon>
        <taxon>Culex</taxon>
    </lineage>
</organism>
<evidence type="ECO:0000256" key="1">
    <source>
        <dbReference type="SAM" id="MobiDB-lite"/>
    </source>
</evidence>